<organism evidence="2 3">
    <name type="scientific">Chitinivibrio alkaliphilus ACht1</name>
    <dbReference type="NCBI Taxonomy" id="1313304"/>
    <lineage>
        <taxon>Bacteria</taxon>
        <taxon>Pseudomonadati</taxon>
        <taxon>Fibrobacterota</taxon>
        <taxon>Chitinivibrionia</taxon>
        <taxon>Chitinivibrionales</taxon>
        <taxon>Chitinivibrionaceae</taxon>
        <taxon>Chitinivibrio</taxon>
    </lineage>
</organism>
<dbReference type="CDD" id="cd21109">
    <property type="entry name" value="SPASM"/>
    <property type="match status" value="1"/>
</dbReference>
<accession>U7D6E7</accession>
<name>U7D6E7_9BACT</name>
<dbReference type="Gene3D" id="3.20.20.70">
    <property type="entry name" value="Aldolase class I"/>
    <property type="match status" value="1"/>
</dbReference>
<dbReference type="EMBL" id="ASJR01000068">
    <property type="protein sequence ID" value="ERP30662.1"/>
    <property type="molecule type" value="Genomic_DNA"/>
</dbReference>
<keyword evidence="3" id="KW-1185">Reference proteome</keyword>
<gene>
    <name evidence="2" type="ORF">CALK_2550</name>
</gene>
<dbReference type="InterPro" id="IPR058240">
    <property type="entry name" value="rSAM_sf"/>
</dbReference>
<dbReference type="PANTHER" id="PTHR11228:SF7">
    <property type="entry name" value="PQQA PEPTIDE CYCLASE"/>
    <property type="match status" value="1"/>
</dbReference>
<dbReference type="Proteomes" id="UP000017148">
    <property type="component" value="Unassembled WGS sequence"/>
</dbReference>
<dbReference type="eggNOG" id="COG0535">
    <property type="taxonomic scope" value="Bacteria"/>
</dbReference>
<evidence type="ECO:0000313" key="3">
    <source>
        <dbReference type="Proteomes" id="UP000017148"/>
    </source>
</evidence>
<dbReference type="Pfam" id="PF13186">
    <property type="entry name" value="SPASM"/>
    <property type="match status" value="1"/>
</dbReference>
<dbReference type="InterPro" id="IPR013785">
    <property type="entry name" value="Aldolase_TIM"/>
</dbReference>
<evidence type="ECO:0000259" key="1">
    <source>
        <dbReference type="Pfam" id="PF13186"/>
    </source>
</evidence>
<dbReference type="PANTHER" id="PTHR11228">
    <property type="entry name" value="RADICAL SAM DOMAIN PROTEIN"/>
    <property type="match status" value="1"/>
</dbReference>
<proteinExistence type="predicted"/>
<protein>
    <recommendedName>
        <fullName evidence="1">4Fe4S-binding SPASM domain-containing protein</fullName>
    </recommendedName>
</protein>
<reference evidence="2 3" key="1">
    <citation type="journal article" date="2013" name="Environ. Microbiol.">
        <title>Genome analysis of Chitinivibrio alkaliphilus gen. nov., sp. nov., a novel extremely haloalkaliphilic anaerobic chitinolytic bacterium from the candidate phylum Termite Group 3.</title>
        <authorList>
            <person name="Sorokin D.Y."/>
            <person name="Gumerov V.M."/>
            <person name="Rakitin A.L."/>
            <person name="Beletsky A.V."/>
            <person name="Damste J.S."/>
            <person name="Muyzer G."/>
            <person name="Mardanov A.V."/>
            <person name="Ravin N.V."/>
        </authorList>
    </citation>
    <scope>NUCLEOTIDE SEQUENCE [LARGE SCALE GENOMIC DNA]</scope>
    <source>
        <strain evidence="2 3">ACht1</strain>
    </source>
</reference>
<dbReference type="NCBIfam" id="TIGR04085">
    <property type="entry name" value="rSAM_more_4Fe4S"/>
    <property type="match status" value="1"/>
</dbReference>
<dbReference type="InterPro" id="IPR023885">
    <property type="entry name" value="4Fe4S-binding_SPASM_dom"/>
</dbReference>
<dbReference type="InterPro" id="IPR050377">
    <property type="entry name" value="Radical_SAM_PqqE_MftC-like"/>
</dbReference>
<comment type="caution">
    <text evidence="2">The sequence shown here is derived from an EMBL/GenBank/DDBJ whole genome shotgun (WGS) entry which is preliminary data.</text>
</comment>
<dbReference type="SUPFAM" id="SSF102114">
    <property type="entry name" value="Radical SAM enzymes"/>
    <property type="match status" value="1"/>
</dbReference>
<dbReference type="AlphaFoldDB" id="U7D6E7"/>
<feature type="domain" description="4Fe4S-binding SPASM" evidence="1">
    <location>
        <begin position="78"/>
        <end position="139"/>
    </location>
</feature>
<dbReference type="STRING" id="1313304.CALK_2550"/>
<sequence length="178" mass="19229">MKQNYADVENIIQLSKSLGTTHRIGMNLINKNNGDNSPSQLFLDDEGKIKEVLRVAENHLFSMDIPVVQGKNISGSICGAGTTSLTISPDGTVYPCVSLKTPLGSVIESSVQDIWNGEIRASLVKSLVWENTVECKTCEVADNCPHCVGISQAENGSPFTCNHCDRMVAEAISELDSE</sequence>
<dbReference type="OrthoDB" id="9808591at2"/>
<evidence type="ECO:0000313" key="2">
    <source>
        <dbReference type="EMBL" id="ERP30662.1"/>
    </source>
</evidence>